<evidence type="ECO:0000313" key="1">
    <source>
        <dbReference type="EMBL" id="MBB3173096.1"/>
    </source>
</evidence>
<dbReference type="PANTHER" id="PTHR39441">
    <property type="entry name" value="DUF2252 DOMAIN-CONTAINING PROTEIN"/>
    <property type="match status" value="1"/>
</dbReference>
<sequence>MHTLSHPHRLAAWQAGRDRRRLVRRSAQAEFSPGPGRADPVAVLRAQGTSRIQHLLPLRWQRMRADPFAFFRGAAAVMAADLATTPNAGIRQQSSGDCHLANFGAYASPEGLPVFDLNDFDETLEAPFEWDIKRLAASVAIAGEVAGLSERRAARLAVRAARAYADHIAWLAALPPLEAWSTHIDLAAAIAGIDDAKLRSRVQHHLGLTLASGEDHFGLIEQSDDAHRIVDKPPTTTRLDDAEAEAVRGAFADYTATLTPERRHLLGAYRLRDVAMKVVGVGSVGTFCAIGLFVADGNAPLMLQLKEAQASVLAPFAGASPYANQGERVVAGQRMLQAAIDVFLGWTPRPVAGRDVYIRRLKDSRLASVGEMTEASLPFRASLCGHTLARAHARAGNAAAIAGYLGRGRSFAQAIGEFAVAYAGQNRADFARFCEAFDKGVLF</sequence>
<keyword evidence="2" id="KW-1185">Reference proteome</keyword>
<gene>
    <name evidence="1" type="ORF">FHR90_000914</name>
</gene>
<dbReference type="AlphaFoldDB" id="A0A839UTJ0"/>
<dbReference type="InterPro" id="IPR018721">
    <property type="entry name" value="DUF2252"/>
</dbReference>
<protein>
    <submittedName>
        <fullName evidence="1">Uncharacterized protein (DUF2252 family)</fullName>
    </submittedName>
</protein>
<evidence type="ECO:0000313" key="2">
    <source>
        <dbReference type="Proteomes" id="UP000557688"/>
    </source>
</evidence>
<name>A0A839UTJ0_9PROT</name>
<dbReference type="EMBL" id="JACHXV010000003">
    <property type="protein sequence ID" value="MBB3173096.1"/>
    <property type="molecule type" value="Genomic_DNA"/>
</dbReference>
<dbReference type="Pfam" id="PF10009">
    <property type="entry name" value="DUF2252"/>
    <property type="match status" value="1"/>
</dbReference>
<dbReference type="Proteomes" id="UP000557688">
    <property type="component" value="Unassembled WGS sequence"/>
</dbReference>
<reference evidence="1 2" key="1">
    <citation type="submission" date="2020-08" db="EMBL/GenBank/DDBJ databases">
        <title>Genomic Encyclopedia of Type Strains, Phase III (KMG-III): the genomes of soil and plant-associated and newly described type strains.</title>
        <authorList>
            <person name="Whitman W."/>
        </authorList>
    </citation>
    <scope>NUCLEOTIDE SEQUENCE [LARGE SCALE GENOMIC DNA]</scope>
    <source>
        <strain evidence="1 2">CECT 8088</strain>
    </source>
</reference>
<dbReference type="PANTHER" id="PTHR39441:SF1">
    <property type="entry name" value="DUF2252 DOMAIN-CONTAINING PROTEIN"/>
    <property type="match status" value="1"/>
</dbReference>
<comment type="caution">
    <text evidence="1">The sequence shown here is derived from an EMBL/GenBank/DDBJ whole genome shotgun (WGS) entry which is preliminary data.</text>
</comment>
<proteinExistence type="predicted"/>
<dbReference type="RefSeq" id="WP_183274833.1">
    <property type="nucleotide sequence ID" value="NZ_JACHXV010000003.1"/>
</dbReference>
<accession>A0A839UTJ0</accession>
<organism evidence="1 2">
    <name type="scientific">Endobacter medicaginis</name>
    <dbReference type="NCBI Taxonomy" id="1181271"/>
    <lineage>
        <taxon>Bacteria</taxon>
        <taxon>Pseudomonadati</taxon>
        <taxon>Pseudomonadota</taxon>
        <taxon>Alphaproteobacteria</taxon>
        <taxon>Acetobacterales</taxon>
        <taxon>Acetobacteraceae</taxon>
        <taxon>Endobacter</taxon>
    </lineage>
</organism>